<dbReference type="PROSITE" id="PS50280">
    <property type="entry name" value="SET"/>
    <property type="match status" value="1"/>
</dbReference>
<evidence type="ECO:0000259" key="15">
    <source>
        <dbReference type="PROSITE" id="PS50016"/>
    </source>
</evidence>
<dbReference type="OrthoDB" id="308383at2759"/>
<dbReference type="CDD" id="cd10518">
    <property type="entry name" value="SET_SETD1-like"/>
    <property type="match status" value="1"/>
</dbReference>
<evidence type="ECO:0000313" key="20">
    <source>
        <dbReference type="Proteomes" id="UP000516437"/>
    </source>
</evidence>
<feature type="domain" description="SET" evidence="16">
    <location>
        <begin position="1961"/>
        <end position="2082"/>
    </location>
</feature>
<dbReference type="SMART" id="SM00508">
    <property type="entry name" value="PostSET"/>
    <property type="match status" value="1"/>
</dbReference>
<evidence type="ECO:0000256" key="14">
    <source>
        <dbReference type="SAM" id="MobiDB-lite"/>
    </source>
</evidence>
<evidence type="ECO:0000256" key="9">
    <source>
        <dbReference type="ARBA" id="ARBA00022853"/>
    </source>
</evidence>
<keyword evidence="7 13" id="KW-0863">Zinc-finger</keyword>
<dbReference type="PROSITE" id="PS50016">
    <property type="entry name" value="ZF_PHD_2"/>
    <property type="match status" value="1"/>
</dbReference>
<dbReference type="PROSITE" id="PS50868">
    <property type="entry name" value="POST_SET"/>
    <property type="match status" value="1"/>
</dbReference>
<gene>
    <name evidence="19" type="ORF">CJ030_MR8G012734</name>
</gene>
<evidence type="ECO:0000256" key="4">
    <source>
        <dbReference type="ARBA" id="ARBA00022691"/>
    </source>
</evidence>
<feature type="compositionally biased region" description="Basic and acidic residues" evidence="14">
    <location>
        <begin position="1304"/>
        <end position="1315"/>
    </location>
</feature>
<dbReference type="GO" id="GO:0042800">
    <property type="term" value="F:histone H3K4 methyltransferase activity"/>
    <property type="evidence" value="ECO:0007669"/>
    <property type="project" value="TreeGrafter"/>
</dbReference>
<evidence type="ECO:0000256" key="7">
    <source>
        <dbReference type="ARBA" id="ARBA00022771"/>
    </source>
</evidence>
<evidence type="ECO:0000256" key="10">
    <source>
        <dbReference type="ARBA" id="ARBA00023015"/>
    </source>
</evidence>
<dbReference type="SMART" id="SM00317">
    <property type="entry name" value="SET"/>
    <property type="match status" value="1"/>
</dbReference>
<feature type="domain" description="PHD-type" evidence="15">
    <location>
        <begin position="1594"/>
        <end position="1644"/>
    </location>
</feature>
<dbReference type="EMBL" id="RXIC02000026">
    <property type="protein sequence ID" value="KAB1204662.1"/>
    <property type="molecule type" value="Genomic_DNA"/>
</dbReference>
<keyword evidence="6" id="KW-0677">Repeat</keyword>
<dbReference type="InterPro" id="IPR019787">
    <property type="entry name" value="Znf_PHD-finger"/>
</dbReference>
<evidence type="ECO:0000256" key="1">
    <source>
        <dbReference type="ARBA" id="ARBA00004123"/>
    </source>
</evidence>
<keyword evidence="9" id="KW-0156">Chromatin regulator</keyword>
<protein>
    <submittedName>
        <fullName evidence="19">Histone-lysine N-methyltransferase ATX2</fullName>
    </submittedName>
</protein>
<dbReference type="InterPro" id="IPR034732">
    <property type="entry name" value="EPHD"/>
</dbReference>
<dbReference type="Gene3D" id="3.30.40.10">
    <property type="entry name" value="Zinc/RING finger domain, C3HC4 (zinc finger)"/>
    <property type="match status" value="2"/>
</dbReference>
<dbReference type="SMART" id="SM00249">
    <property type="entry name" value="PHD"/>
    <property type="match status" value="2"/>
</dbReference>
<dbReference type="GO" id="GO:0032259">
    <property type="term" value="P:methylation"/>
    <property type="evidence" value="ECO:0007669"/>
    <property type="project" value="UniProtKB-KW"/>
</dbReference>
<keyword evidence="20" id="KW-1185">Reference proteome</keyword>
<evidence type="ECO:0000256" key="11">
    <source>
        <dbReference type="ARBA" id="ARBA00023163"/>
    </source>
</evidence>
<organism evidence="19 20">
    <name type="scientific">Morella rubra</name>
    <name type="common">Chinese bayberry</name>
    <dbReference type="NCBI Taxonomy" id="262757"/>
    <lineage>
        <taxon>Eukaryota</taxon>
        <taxon>Viridiplantae</taxon>
        <taxon>Streptophyta</taxon>
        <taxon>Embryophyta</taxon>
        <taxon>Tracheophyta</taxon>
        <taxon>Spermatophyta</taxon>
        <taxon>Magnoliopsida</taxon>
        <taxon>eudicotyledons</taxon>
        <taxon>Gunneridae</taxon>
        <taxon>Pentapetalae</taxon>
        <taxon>rosids</taxon>
        <taxon>fabids</taxon>
        <taxon>Fagales</taxon>
        <taxon>Myricaceae</taxon>
        <taxon>Morella</taxon>
    </lineage>
</organism>
<reference evidence="19 20" key="1">
    <citation type="journal article" date="2019" name="Plant Biotechnol. J.">
        <title>The red bayberry genome and genetic basis of sex determination.</title>
        <authorList>
            <person name="Jia H.M."/>
            <person name="Jia H.J."/>
            <person name="Cai Q.L."/>
            <person name="Wang Y."/>
            <person name="Zhao H.B."/>
            <person name="Yang W.F."/>
            <person name="Wang G.Y."/>
            <person name="Li Y.H."/>
            <person name="Zhan D.L."/>
            <person name="Shen Y.T."/>
            <person name="Niu Q.F."/>
            <person name="Chang L."/>
            <person name="Qiu J."/>
            <person name="Zhao L."/>
            <person name="Xie H.B."/>
            <person name="Fu W.Y."/>
            <person name="Jin J."/>
            <person name="Li X.W."/>
            <person name="Jiao Y."/>
            <person name="Zhou C.C."/>
            <person name="Tu T."/>
            <person name="Chai C.Y."/>
            <person name="Gao J.L."/>
            <person name="Fan L.J."/>
            <person name="van de Weg E."/>
            <person name="Wang J.Y."/>
            <person name="Gao Z.S."/>
        </authorList>
    </citation>
    <scope>NUCLEOTIDE SEQUENCE [LARGE SCALE GENOMIC DNA]</scope>
    <source>
        <tissue evidence="19">Leaves</tissue>
    </source>
</reference>
<keyword evidence="2 19" id="KW-0489">Methyltransferase</keyword>
<comment type="caution">
    <text evidence="19">The sequence shown here is derived from an EMBL/GenBank/DDBJ whole genome shotgun (WGS) entry which is preliminary data.</text>
</comment>
<name>A0A6A1UWA8_9ROSI</name>
<dbReference type="InterPro" id="IPR011011">
    <property type="entry name" value="Znf_FYVE_PHD"/>
</dbReference>
<evidence type="ECO:0000256" key="6">
    <source>
        <dbReference type="ARBA" id="ARBA00022737"/>
    </source>
</evidence>
<evidence type="ECO:0000256" key="12">
    <source>
        <dbReference type="ARBA" id="ARBA00023242"/>
    </source>
</evidence>
<accession>A0A6A1UWA8</accession>
<dbReference type="GO" id="GO:0008270">
    <property type="term" value="F:zinc ion binding"/>
    <property type="evidence" value="ECO:0007669"/>
    <property type="project" value="UniProtKB-KW"/>
</dbReference>
<dbReference type="Gene3D" id="2.170.270.10">
    <property type="entry name" value="SET domain"/>
    <property type="match status" value="1"/>
</dbReference>
<evidence type="ECO:0000259" key="17">
    <source>
        <dbReference type="PROSITE" id="PS50868"/>
    </source>
</evidence>
<dbReference type="CDD" id="cd15492">
    <property type="entry name" value="PHD_BRPF_JADE_like"/>
    <property type="match status" value="1"/>
</dbReference>
<evidence type="ECO:0000259" key="18">
    <source>
        <dbReference type="PROSITE" id="PS51805"/>
    </source>
</evidence>
<evidence type="ECO:0000256" key="13">
    <source>
        <dbReference type="PROSITE-ProRule" id="PRU00146"/>
    </source>
</evidence>
<evidence type="ECO:0000256" key="8">
    <source>
        <dbReference type="ARBA" id="ARBA00022833"/>
    </source>
</evidence>
<dbReference type="InterPro" id="IPR001965">
    <property type="entry name" value="Znf_PHD"/>
</dbReference>
<dbReference type="SUPFAM" id="SSF82199">
    <property type="entry name" value="SET domain"/>
    <property type="match status" value="1"/>
</dbReference>
<proteinExistence type="predicted"/>
<dbReference type="PROSITE" id="PS51805">
    <property type="entry name" value="EPHD"/>
    <property type="match status" value="1"/>
</dbReference>
<dbReference type="PANTHER" id="PTHR45838">
    <property type="entry name" value="HISTONE-LYSINE-N-METHYLTRANSFERASE 2 KMT2 FAMILY MEMBER"/>
    <property type="match status" value="1"/>
</dbReference>
<dbReference type="FunFam" id="2.170.270.10:FF:000086">
    <property type="entry name" value="Histone-lysine N-methyltransferase"/>
    <property type="match status" value="1"/>
</dbReference>
<dbReference type="Pfam" id="PF13832">
    <property type="entry name" value="zf-HC5HC2H_2"/>
    <property type="match status" value="1"/>
</dbReference>
<feature type="region of interest" description="Disordered" evidence="14">
    <location>
        <begin position="1278"/>
        <end position="1315"/>
    </location>
</feature>
<keyword evidence="12" id="KW-0539">Nucleus</keyword>
<evidence type="ECO:0000256" key="3">
    <source>
        <dbReference type="ARBA" id="ARBA00022679"/>
    </source>
</evidence>
<dbReference type="Pfam" id="PF00856">
    <property type="entry name" value="SET"/>
    <property type="match status" value="1"/>
</dbReference>
<comment type="subcellular location">
    <subcellularLocation>
        <location evidence="1">Nucleus</location>
    </subcellularLocation>
</comment>
<keyword evidence="5" id="KW-0479">Metal-binding</keyword>
<dbReference type="GO" id="GO:0035097">
    <property type="term" value="C:histone methyltransferase complex"/>
    <property type="evidence" value="ECO:0007669"/>
    <property type="project" value="TreeGrafter"/>
</dbReference>
<evidence type="ECO:0000256" key="5">
    <source>
        <dbReference type="ARBA" id="ARBA00022723"/>
    </source>
</evidence>
<dbReference type="FunFam" id="3.30.40.10:FF:000484">
    <property type="entry name" value="Histone-lysine N-methyltransferase ATX4"/>
    <property type="match status" value="1"/>
</dbReference>
<dbReference type="InterPro" id="IPR032308">
    <property type="entry name" value="TDBD"/>
</dbReference>
<evidence type="ECO:0000259" key="16">
    <source>
        <dbReference type="PROSITE" id="PS50280"/>
    </source>
</evidence>
<dbReference type="Pfam" id="PF16135">
    <property type="entry name" value="TDBD"/>
    <property type="match status" value="1"/>
</dbReference>
<keyword evidence="4" id="KW-0949">S-adenosyl-L-methionine</keyword>
<dbReference type="InterPro" id="IPR046341">
    <property type="entry name" value="SET_dom_sf"/>
</dbReference>
<keyword evidence="8" id="KW-0862">Zinc</keyword>
<dbReference type="Pfam" id="PF13831">
    <property type="entry name" value="PHD_2"/>
    <property type="match status" value="1"/>
</dbReference>
<sequence length="2106" mass="231290">MENSWQIKCGSTMPSSSTPFVVPSSSLEARDQINKGYYSYPHFGPDLRSAVSGRVEDPLFCNSPNFSIHKPAREDLGNSFLALLSGPPSLLQCDFQEFAHPKLSGFSGKLPSNGGGVAGNAVGRDIPVISSGIPSENLSNQNPRNGADFFPVVSSRAVGSSNSSNSVFHDLQGSDLAKAVINHVVPGNQKANGPVLDREWYSKNPANTGYLSGINVQSSQRMRFEANCSISKQPSSFMSGCPRVFCLDTTGYLLLSNTGLLGIVCLCHSFHMSVAKFCEHSGLWNVHPGDVVHMDSGETIAQWRKLYFQKFRIRVPEDQSEWDWPEGLSVTAGFVKSRVTMPNLCKSSDMSSSGGFQGSEQLVDCVLFPKNHQTTTNSLVGAFPKKNLSNVQDVDNQMMECPVSRCSSMQKFVGSGLDNGCQSISACIDSIMKNGNSSISYSTLHNVRDCSKDSDVSRSEKAKDNVIVGRDAASSNIELRLGQPYQPSGTSGNSVLPVMGPQKFDHLNPPNSYFNRQMICNAANYGEEHYRQYHHCAADPFSCREEKEPSQSNLGNHAFGVGNAVDAVRLESYKTNVVKSSVVLPFADFSPPSEDGAHSKANSNMVRGSEHKICRALNHESHASEHEPFTVCWNSGNGLERLERQLNISQLCSLGLTDKGKGVGCVDDVPYIATDAGFGSHKQVENSIFGGSSEHGFSAVNDKSCYSHQLSSMPPDASDVRNLFGYLEKVPCLGSSGHGDHVSHGSNLPLQGISMGFPLVTSTSTLGKTPAFLRQEGFGGSPYLVDENLRLLALRQVMDLSKQHHALSSTLNQEQGRYGNSYDVQHSLVDPSTSEEQSYRPTRTSKQDVPEAVMNLLQSNASFRRDDDTKKVPSMTGLCNYCNVSTFTPGVSSHPEGINVLYQLSDYPIQNEKRSLRLGRSDKDISRSSEHEICCQGNLYSQYQGQSGCEACTNHIGRKYDSTIGMSPNAFKEQMGTGSTEASMVFSSKYAVDHFLQKGTTTSLAQSGKVNGQLHKNVVCHAFQWRDVPSKVKGVCDAPVLDQSANVLHRREHDGNQLGDASAKQCNGMMQMPDPSKELEKSNVSSGCSAPAVTQASMEVNNMDLSTVDAGDTGYVSNHTADEGSGIDKCWSSDDAVGSERSAEFLGSTCRTNLRKEGSFHVLNDQASRSLLDELKLMDSLTWKKGRNQINHGHQTHTGLGVHGKRNPPKKDGSGLQMGKRKRAVKLKMLSAPCYPAGPSLIAGENARCNITGELPSSSSTDRQMLFPSCQGMSHASGACSIRRSSKRQLSSLSSAKTLSHKRAMGEGDYHTELTGDTDVCRHSEASSRKKLRKDFTSEAFRQFQMEELPHDQAEKTGKQNSVGCLRTSSSRQVNVCRKTRPVVFGKYGEISGGKDLSKPAKIVPMTRILKAARRCALPKSCKSRLTPLREPEKTDSTQITLCCAKFTDFKNEGGIGSDNVSVCNTMNGGDNCMEETENAWCIGDKQFANKLPILEKVRDDRSEKGHSILGMNFPAHLKLKCKEIRKRSIYELTVKGKKSSTKSCALMKITKCTPEMKMQKILKSAEDRKRGLCKVYSNKSMQKHRCLSVTYSDAFCCVCGSSDQDDINCLLDCSRCTIRVHQACYGVSKVPKGHWYCRPCRTSSKDIVCVLCGYGGGAMTRALRSRTIVKSILKSWNFEIDCRHKKIFSAGSIKNEPSSLHSSGSELKRNLFPVLQPVFVKSSALELKNTEIQKQVGVQQDSLCCVSDLKIHNSITAGVLDSTVKQWVHMVCGLWTPGTRCPNVDTMTAFDVSGASHPKANGVCSMCNRPGGACIKCRVVNCSIQFHPWCAHQKGLLQSEVEGADNENVGFYGRCALHAAYPTSESDCDPLCSEIKGENDLNCARTKGYKGRKVDDPQCDLYGKSKGKGGCLVPQEQLNAWMHINAQKSCALGIPKLPSSDVEYDCRKEYARYKQAKGWKRLVVYKSGIHALGLYTSWFISRGEMVVEYVGEIVGLRVADKRENEYQSGRKLQYKSACYFFRIDKEHIIDATRKGGVARFVNHSCLPNCVAKVISVRNEKKVVFFAERDIYPGEEITYDYHFNHEDEGKKIPCFCNSRNCRRYLN</sequence>
<feature type="region of interest" description="Disordered" evidence="14">
    <location>
        <begin position="1189"/>
        <end position="1220"/>
    </location>
</feature>
<dbReference type="CDD" id="cd15571">
    <property type="entry name" value="ePHD"/>
    <property type="match status" value="1"/>
</dbReference>
<dbReference type="Proteomes" id="UP000516437">
    <property type="component" value="Chromosome 8"/>
</dbReference>
<dbReference type="InterPro" id="IPR001214">
    <property type="entry name" value="SET_dom"/>
</dbReference>
<feature type="domain" description="Post-SET" evidence="17">
    <location>
        <begin position="2090"/>
        <end position="2106"/>
    </location>
</feature>
<evidence type="ECO:0000256" key="2">
    <source>
        <dbReference type="ARBA" id="ARBA00022603"/>
    </source>
</evidence>
<keyword evidence="3 19" id="KW-0808">Transferase</keyword>
<dbReference type="PANTHER" id="PTHR45838:SF4">
    <property type="entry name" value="HISTONE-LYSINE N-METHYLTRANSFERASE TRITHORAX"/>
    <property type="match status" value="1"/>
</dbReference>
<dbReference type="SUPFAM" id="SSF57903">
    <property type="entry name" value="FYVE/PHD zinc finger"/>
    <property type="match status" value="1"/>
</dbReference>
<dbReference type="InterPro" id="IPR003616">
    <property type="entry name" value="Post-SET_dom"/>
</dbReference>
<keyword evidence="11" id="KW-0804">Transcription</keyword>
<dbReference type="GO" id="GO:0045893">
    <property type="term" value="P:positive regulation of DNA-templated transcription"/>
    <property type="evidence" value="ECO:0007669"/>
    <property type="project" value="TreeGrafter"/>
</dbReference>
<evidence type="ECO:0000313" key="19">
    <source>
        <dbReference type="EMBL" id="KAB1204662.1"/>
    </source>
</evidence>
<keyword evidence="10" id="KW-0805">Transcription regulation</keyword>
<feature type="region of interest" description="Disordered" evidence="14">
    <location>
        <begin position="828"/>
        <end position="847"/>
    </location>
</feature>
<feature type="domain" description="PHD-type" evidence="18">
    <location>
        <begin position="1740"/>
        <end position="1860"/>
    </location>
</feature>
<feature type="compositionally biased region" description="Polar residues" evidence="14">
    <location>
        <begin position="830"/>
        <end position="844"/>
    </location>
</feature>
<dbReference type="InterPro" id="IPR013083">
    <property type="entry name" value="Znf_RING/FYVE/PHD"/>
</dbReference>
<feature type="compositionally biased region" description="Polar residues" evidence="14">
    <location>
        <begin position="1189"/>
        <end position="1198"/>
    </location>
</feature>